<dbReference type="EMBL" id="MU277196">
    <property type="protein sequence ID" value="KAI0065120.1"/>
    <property type="molecule type" value="Genomic_DNA"/>
</dbReference>
<proteinExistence type="predicted"/>
<gene>
    <name evidence="1" type="ORF">BV25DRAFT_1822238</name>
</gene>
<evidence type="ECO:0000313" key="1">
    <source>
        <dbReference type="EMBL" id="KAI0065120.1"/>
    </source>
</evidence>
<protein>
    <submittedName>
        <fullName evidence="1">Uncharacterized protein</fullName>
    </submittedName>
</protein>
<organism evidence="1 2">
    <name type="scientific">Artomyces pyxidatus</name>
    <dbReference type="NCBI Taxonomy" id="48021"/>
    <lineage>
        <taxon>Eukaryota</taxon>
        <taxon>Fungi</taxon>
        <taxon>Dikarya</taxon>
        <taxon>Basidiomycota</taxon>
        <taxon>Agaricomycotina</taxon>
        <taxon>Agaricomycetes</taxon>
        <taxon>Russulales</taxon>
        <taxon>Auriscalpiaceae</taxon>
        <taxon>Artomyces</taxon>
    </lineage>
</organism>
<name>A0ACB8T9D8_9AGAM</name>
<comment type="caution">
    <text evidence="1">The sequence shown here is derived from an EMBL/GenBank/DDBJ whole genome shotgun (WGS) entry which is preliminary data.</text>
</comment>
<reference evidence="1" key="2">
    <citation type="journal article" date="2022" name="New Phytol.">
        <title>Evolutionary transition to the ectomycorrhizal habit in the genomes of a hyperdiverse lineage of mushroom-forming fungi.</title>
        <authorList>
            <person name="Looney B."/>
            <person name="Miyauchi S."/>
            <person name="Morin E."/>
            <person name="Drula E."/>
            <person name="Courty P.E."/>
            <person name="Kohler A."/>
            <person name="Kuo A."/>
            <person name="LaButti K."/>
            <person name="Pangilinan J."/>
            <person name="Lipzen A."/>
            <person name="Riley R."/>
            <person name="Andreopoulos W."/>
            <person name="He G."/>
            <person name="Johnson J."/>
            <person name="Nolan M."/>
            <person name="Tritt A."/>
            <person name="Barry K.W."/>
            <person name="Grigoriev I.V."/>
            <person name="Nagy L.G."/>
            <person name="Hibbett D."/>
            <person name="Henrissat B."/>
            <person name="Matheny P.B."/>
            <person name="Labbe J."/>
            <person name="Martin F.M."/>
        </authorList>
    </citation>
    <scope>NUCLEOTIDE SEQUENCE</scope>
    <source>
        <strain evidence="1">HHB10654</strain>
    </source>
</reference>
<keyword evidence="2" id="KW-1185">Reference proteome</keyword>
<sequence>MGKEGLRALEGIAHHGDCEFACLLPSRVAVLLRCGSRTRHGRSLAHLLHISSDTCSPAGSNDKQPDPDRPPGSDLSSLGPSQSASQIFLPISPLELAADHDQTYSPSHVRSPPASSPTPVALEIPPAHAISEFTLPPARMGLDRRITEETEEEESSSEDDTREVQVVENTRFASASASQSRLAPENGNAGGSKIKRFSLRTHKRDGSGTTSSATGTGSFIQPPQNDTPQRPTHGPRLRLTNSRHRESPSSTPTRERKGSGFFGSLAGLFRTGGGGGGGSDGKWKTRTAQNLKSAQRAGDSDSEDDEAQAKDEGPSRWPFGRRASDDIPQQSPKRKLKRNGTLTSNGDARQSQDTGWISDGGAVPGAGARKGSLRGKGSQPMQQTSPIQSTKASSSSNLPLRSTSTRATRSATSPVDSGTSAPRSPRTRTKSDLQDQQPRYRADIAAPSRVEILSGRNGDLSRQGSLRSNTSAASAPVGNVARQTTTRRSASTSRAMANGIPPSRSTPFASANGSSLMTQAKSKPKAGTWSGAHPDVGKEGQPSLMSIVEGVARDNRAGWDRSSHGIGAIRNGASSAGGLVGVRAPPPVSQYNLRGESGRGIPYETVFMPAGSAYGKAPEATLSRSPSAASTRGPRDRTSVPVQRANTISAPQAQGSPSSRPAKSPLRSALRNPSPPPVPPPPPVKPMVLPTAPPKVVPDATESDASSISSYATGREAFDEEEDVPPAPPSKDHASSDLSASTIDAGGPTRRKSVRMSLNPTFSPTPPAVDDDDDDVWRMNGNGRPNGKANGGFKGGEDEGDVVAVGVWEDSSSEDEEYARAKSMLKKVGRKKRW</sequence>
<dbReference type="Proteomes" id="UP000814140">
    <property type="component" value="Unassembled WGS sequence"/>
</dbReference>
<accession>A0ACB8T9D8</accession>
<reference evidence="1" key="1">
    <citation type="submission" date="2021-03" db="EMBL/GenBank/DDBJ databases">
        <authorList>
            <consortium name="DOE Joint Genome Institute"/>
            <person name="Ahrendt S."/>
            <person name="Looney B.P."/>
            <person name="Miyauchi S."/>
            <person name="Morin E."/>
            <person name="Drula E."/>
            <person name="Courty P.E."/>
            <person name="Chicoki N."/>
            <person name="Fauchery L."/>
            <person name="Kohler A."/>
            <person name="Kuo A."/>
            <person name="Labutti K."/>
            <person name="Pangilinan J."/>
            <person name="Lipzen A."/>
            <person name="Riley R."/>
            <person name="Andreopoulos W."/>
            <person name="He G."/>
            <person name="Johnson J."/>
            <person name="Barry K.W."/>
            <person name="Grigoriev I.V."/>
            <person name="Nagy L."/>
            <person name="Hibbett D."/>
            <person name="Henrissat B."/>
            <person name="Matheny P.B."/>
            <person name="Labbe J."/>
            <person name="Martin F."/>
        </authorList>
    </citation>
    <scope>NUCLEOTIDE SEQUENCE</scope>
    <source>
        <strain evidence="1">HHB10654</strain>
    </source>
</reference>
<evidence type="ECO:0000313" key="2">
    <source>
        <dbReference type="Proteomes" id="UP000814140"/>
    </source>
</evidence>